<dbReference type="EMBL" id="FNHZ01000005">
    <property type="protein sequence ID" value="SDN05182.1"/>
    <property type="molecule type" value="Genomic_DNA"/>
</dbReference>
<organism evidence="2 3">
    <name type="scientific">Lachnospira pectinoschiza</name>
    <dbReference type="NCBI Taxonomy" id="28052"/>
    <lineage>
        <taxon>Bacteria</taxon>
        <taxon>Bacillati</taxon>
        <taxon>Bacillota</taxon>
        <taxon>Clostridia</taxon>
        <taxon>Lachnospirales</taxon>
        <taxon>Lachnospiraceae</taxon>
        <taxon>Lachnospira</taxon>
    </lineage>
</organism>
<name>A0A1G9Y7M4_9FIRM</name>
<dbReference type="InterPro" id="IPR041127">
    <property type="entry name" value="PET_hydrolase/cutinase-like"/>
</dbReference>
<gene>
    <name evidence="2" type="ORF">SAMN05216544_1725</name>
</gene>
<dbReference type="OrthoDB" id="9812672at2"/>
<evidence type="ECO:0000259" key="1">
    <source>
        <dbReference type="Pfam" id="PF12740"/>
    </source>
</evidence>
<accession>A0A1G9Y7M4</accession>
<proteinExistence type="predicted"/>
<protein>
    <submittedName>
        <fullName evidence="2">Chlorophyllase enzyme</fullName>
    </submittedName>
</protein>
<feature type="domain" description="PET hydrolase/cutinase-like" evidence="1">
    <location>
        <begin position="37"/>
        <end position="189"/>
    </location>
</feature>
<dbReference type="InterPro" id="IPR029058">
    <property type="entry name" value="AB_hydrolase_fold"/>
</dbReference>
<evidence type="ECO:0000313" key="3">
    <source>
        <dbReference type="Proteomes" id="UP000187651"/>
    </source>
</evidence>
<dbReference type="PANTHER" id="PTHR33428">
    <property type="entry name" value="CHLOROPHYLLASE-2, CHLOROPLASTIC"/>
    <property type="match status" value="1"/>
</dbReference>
<dbReference type="AlphaFoldDB" id="A0A1G9Y7M4"/>
<dbReference type="Proteomes" id="UP000187651">
    <property type="component" value="Unassembled WGS sequence"/>
</dbReference>
<dbReference type="Gene3D" id="3.40.50.1820">
    <property type="entry name" value="alpha/beta hydrolase"/>
    <property type="match status" value="1"/>
</dbReference>
<dbReference type="Pfam" id="PF12740">
    <property type="entry name" value="PETase"/>
    <property type="match status" value="1"/>
</dbReference>
<sequence length="274" mass="31029">MVPSNYTETVETGGELESYYLKNGEHEVAYFEKDIDEDFKKYEVYYPKDLIKEDTTLPVIVTVNGTGVKASKYKTQFKHFASWGFIVIGTEEEESWDGVAAESSLAFLLEENENSESIFYGKIDVNNIGIIGHSQGGAGVFNAITNMEHSNLYKTAISLSPTNEEMAVSLKWSYDVTKINCPIMLLAGTKGDFEMNMVIPTEAMYELYNKISAPKLMARRKGMEHGQMLYSADGYNTAWFMWHLQEDENAAKAFKDNGEIYTNELYQEQKSDSL</sequence>
<dbReference type="PANTHER" id="PTHR33428:SF14">
    <property type="entry name" value="CARBOXYLESTERASE TYPE B DOMAIN-CONTAINING PROTEIN"/>
    <property type="match status" value="1"/>
</dbReference>
<evidence type="ECO:0000313" key="2">
    <source>
        <dbReference type="EMBL" id="SDN05182.1"/>
    </source>
</evidence>
<reference evidence="3" key="1">
    <citation type="submission" date="2016-10" db="EMBL/GenBank/DDBJ databases">
        <authorList>
            <person name="Varghese N."/>
            <person name="Submissions S."/>
        </authorList>
    </citation>
    <scope>NUCLEOTIDE SEQUENCE [LARGE SCALE GENOMIC DNA]</scope>
    <source>
        <strain evidence="3">M83</strain>
    </source>
</reference>
<dbReference type="SUPFAM" id="SSF53474">
    <property type="entry name" value="alpha/beta-Hydrolases"/>
    <property type="match status" value="1"/>
</dbReference>
<keyword evidence="3" id="KW-1185">Reference proteome</keyword>